<sequence length="135" mass="14979">MSETMLALGDFRFAIGTAAYQTLTRTRRYNWTEQGRVGRRPALQFLGRGSETIQLEGVIYPHFRGGLDQVARMDAIAGQGDPMLLVDGRGFNHGSWAVREISEVKSHIDESGIAFKQSFTVHLICYSGADEARGQ</sequence>
<comment type="caution">
    <text evidence="1">The sequence shown here is derived from an EMBL/GenBank/DDBJ whole genome shotgun (WGS) entry which is preliminary data.</text>
</comment>
<protein>
    <submittedName>
        <fullName evidence="1">Tail assembly protein</fullName>
    </submittedName>
</protein>
<dbReference type="InterPro" id="IPR016912">
    <property type="entry name" value="Phage_P2_GpU"/>
</dbReference>
<gene>
    <name evidence="1" type="primary">gpU</name>
    <name evidence="1" type="ORF">GCM10007854_14720</name>
</gene>
<name>A0ABQ5V0C0_9PROT</name>
<reference evidence="1" key="1">
    <citation type="journal article" date="2014" name="Int. J. Syst. Evol. Microbiol.">
        <title>Complete genome of a new Firmicutes species belonging to the dominant human colonic microbiota ('Ruminococcus bicirculans') reveals two chromosomes and a selective capacity to utilize plant glucans.</title>
        <authorList>
            <consortium name="NISC Comparative Sequencing Program"/>
            <person name="Wegmann U."/>
            <person name="Louis P."/>
            <person name="Goesmann A."/>
            <person name="Henrissat B."/>
            <person name="Duncan S.H."/>
            <person name="Flint H.J."/>
        </authorList>
    </citation>
    <scope>NUCLEOTIDE SEQUENCE</scope>
    <source>
        <strain evidence="1">NBRC 108216</strain>
    </source>
</reference>
<dbReference type="Pfam" id="PF06995">
    <property type="entry name" value="Phage_P2_GpU"/>
    <property type="match status" value="1"/>
</dbReference>
<dbReference type="PIRSF" id="PIRSF029208">
    <property type="entry name" value="Phage_tail_GPU"/>
    <property type="match status" value="1"/>
</dbReference>
<evidence type="ECO:0000313" key="1">
    <source>
        <dbReference type="EMBL" id="GLQ20517.1"/>
    </source>
</evidence>
<dbReference type="RefSeq" id="WP_284371199.1">
    <property type="nucleotide sequence ID" value="NZ_BSNJ01000003.1"/>
</dbReference>
<accession>A0ABQ5V0C0</accession>
<dbReference type="EMBL" id="BSNJ01000003">
    <property type="protein sequence ID" value="GLQ20517.1"/>
    <property type="molecule type" value="Genomic_DNA"/>
</dbReference>
<keyword evidence="2" id="KW-1185">Reference proteome</keyword>
<dbReference type="InterPro" id="IPR009734">
    <property type="entry name" value="Myoviridae_GpU"/>
</dbReference>
<dbReference type="Proteomes" id="UP001161390">
    <property type="component" value="Unassembled WGS sequence"/>
</dbReference>
<organism evidence="1 2">
    <name type="scientific">Algimonas porphyrae</name>
    <dbReference type="NCBI Taxonomy" id="1128113"/>
    <lineage>
        <taxon>Bacteria</taxon>
        <taxon>Pseudomonadati</taxon>
        <taxon>Pseudomonadota</taxon>
        <taxon>Alphaproteobacteria</taxon>
        <taxon>Maricaulales</taxon>
        <taxon>Robiginitomaculaceae</taxon>
        <taxon>Algimonas</taxon>
    </lineage>
</organism>
<proteinExistence type="predicted"/>
<evidence type="ECO:0000313" key="2">
    <source>
        <dbReference type="Proteomes" id="UP001161390"/>
    </source>
</evidence>
<reference evidence="1" key="2">
    <citation type="submission" date="2023-01" db="EMBL/GenBank/DDBJ databases">
        <title>Draft genome sequence of Algimonas porphyrae strain NBRC 108216.</title>
        <authorList>
            <person name="Sun Q."/>
            <person name="Mori K."/>
        </authorList>
    </citation>
    <scope>NUCLEOTIDE SEQUENCE</scope>
    <source>
        <strain evidence="1">NBRC 108216</strain>
    </source>
</reference>